<dbReference type="RefSeq" id="WP_381486960.1">
    <property type="nucleotide sequence ID" value="NZ_JBHTIK010000002.1"/>
</dbReference>
<accession>A0ABW3C1P5</accession>
<dbReference type="InterPro" id="IPR005495">
    <property type="entry name" value="LptG/LptF_permease"/>
</dbReference>
<dbReference type="Proteomes" id="UP001597124">
    <property type="component" value="Unassembled WGS sequence"/>
</dbReference>
<evidence type="ECO:0000256" key="4">
    <source>
        <dbReference type="ARBA" id="ARBA00022989"/>
    </source>
</evidence>
<evidence type="ECO:0000256" key="6">
    <source>
        <dbReference type="SAM" id="Phobius"/>
    </source>
</evidence>
<dbReference type="Pfam" id="PF03739">
    <property type="entry name" value="LptF_LptG"/>
    <property type="match status" value="1"/>
</dbReference>
<keyword evidence="2" id="KW-1003">Cell membrane</keyword>
<name>A0ABW3C1P5_SPHXN</name>
<dbReference type="EMBL" id="JBHTIK010000002">
    <property type="protein sequence ID" value="MFD0847627.1"/>
    <property type="molecule type" value="Genomic_DNA"/>
</dbReference>
<proteinExistence type="predicted"/>
<evidence type="ECO:0000256" key="1">
    <source>
        <dbReference type="ARBA" id="ARBA00004651"/>
    </source>
</evidence>
<feature type="transmembrane region" description="Helical" evidence="6">
    <location>
        <begin position="72"/>
        <end position="91"/>
    </location>
</feature>
<feature type="transmembrane region" description="Helical" evidence="6">
    <location>
        <begin position="20"/>
        <end position="41"/>
    </location>
</feature>
<dbReference type="InterPro" id="IPR030923">
    <property type="entry name" value="LptG"/>
</dbReference>
<dbReference type="NCBIfam" id="TIGR04408">
    <property type="entry name" value="LptG_lptG"/>
    <property type="match status" value="1"/>
</dbReference>
<reference evidence="8" key="1">
    <citation type="journal article" date="2019" name="Int. J. Syst. Evol. Microbiol.">
        <title>The Global Catalogue of Microorganisms (GCM) 10K type strain sequencing project: providing services to taxonomists for standard genome sequencing and annotation.</title>
        <authorList>
            <consortium name="The Broad Institute Genomics Platform"/>
            <consortium name="The Broad Institute Genome Sequencing Center for Infectious Disease"/>
            <person name="Wu L."/>
            <person name="Ma J."/>
        </authorList>
    </citation>
    <scope>NUCLEOTIDE SEQUENCE [LARGE SCALE GENOMIC DNA]</scope>
    <source>
        <strain evidence="8">CCUG 52537</strain>
    </source>
</reference>
<gene>
    <name evidence="7" type="primary">lptG</name>
    <name evidence="7" type="ORF">ACFQ00_04765</name>
</gene>
<dbReference type="PANTHER" id="PTHR33529:SF2">
    <property type="entry name" value="LIPOPOLYSACCHARIDE EXPORT SYSTEM PERMEASE PROTEIN LPTG"/>
    <property type="match status" value="1"/>
</dbReference>
<keyword evidence="4 6" id="KW-1133">Transmembrane helix</keyword>
<evidence type="ECO:0000256" key="2">
    <source>
        <dbReference type="ARBA" id="ARBA00022475"/>
    </source>
</evidence>
<comment type="caution">
    <text evidence="7">The sequence shown here is derived from an EMBL/GenBank/DDBJ whole genome shotgun (WGS) entry which is preliminary data.</text>
</comment>
<evidence type="ECO:0000313" key="7">
    <source>
        <dbReference type="EMBL" id="MFD0847627.1"/>
    </source>
</evidence>
<keyword evidence="8" id="KW-1185">Reference proteome</keyword>
<keyword evidence="5 6" id="KW-0472">Membrane</keyword>
<feature type="transmembrane region" description="Helical" evidence="6">
    <location>
        <begin position="346"/>
        <end position="365"/>
    </location>
</feature>
<sequence length="369" mass="40449">MSSALSLSLWPSPTIATYAARLFMMRTLAFAIGLVAILQTLDLLTESNKILAIDGNGNAELLRYVQLRIPQLISQFLPFSVLLGALVTMATLSQNSEVTIFRAAGLSAHQILYPMMAAALGVSLFHFAFNEMVLVRTNAELIAWEKAEYRRDAEIDTNPLTDVWVREGREIIHADSVTGNGAATVLHGVRVDRRDGSRLRQIINAQSGRPDGNAWLLNDVRIFTVRTGALSRVPEIRLGSGIEPDRFTMRAPDPDRTNIADLWKQTRLLESVGRGTDSLRVALYHKVSLPLSAVLMPLLGAVTAFGLARSGKLFARAVVGMALGFAYFVADNFMVAMGEFGSVPPWAAGWAPFLLFFLVGEAVLFRTEE</sequence>
<dbReference type="PANTHER" id="PTHR33529">
    <property type="entry name" value="SLR0882 PROTEIN-RELATED"/>
    <property type="match status" value="1"/>
</dbReference>
<comment type="subcellular location">
    <subcellularLocation>
        <location evidence="1">Cell membrane</location>
        <topology evidence="1">Multi-pass membrane protein</topology>
    </subcellularLocation>
</comment>
<organism evidence="7 8">
    <name type="scientific">Sphingosinicella xenopeptidilytica</name>
    <dbReference type="NCBI Taxonomy" id="364098"/>
    <lineage>
        <taxon>Bacteria</taxon>
        <taxon>Pseudomonadati</taxon>
        <taxon>Pseudomonadota</taxon>
        <taxon>Alphaproteobacteria</taxon>
        <taxon>Sphingomonadales</taxon>
        <taxon>Sphingosinicellaceae</taxon>
        <taxon>Sphingosinicella</taxon>
    </lineage>
</organism>
<feature type="transmembrane region" description="Helical" evidence="6">
    <location>
        <begin position="111"/>
        <end position="129"/>
    </location>
</feature>
<feature type="transmembrane region" description="Helical" evidence="6">
    <location>
        <begin position="313"/>
        <end position="334"/>
    </location>
</feature>
<protein>
    <submittedName>
        <fullName evidence="7">LPS export ABC transporter permease LptG</fullName>
    </submittedName>
</protein>
<evidence type="ECO:0000313" key="8">
    <source>
        <dbReference type="Proteomes" id="UP001597124"/>
    </source>
</evidence>
<evidence type="ECO:0000256" key="5">
    <source>
        <dbReference type="ARBA" id="ARBA00023136"/>
    </source>
</evidence>
<evidence type="ECO:0000256" key="3">
    <source>
        <dbReference type="ARBA" id="ARBA00022692"/>
    </source>
</evidence>
<keyword evidence="3 6" id="KW-0812">Transmembrane</keyword>